<dbReference type="Gene3D" id="1.10.10.60">
    <property type="entry name" value="Homeodomain-like"/>
    <property type="match status" value="1"/>
</dbReference>
<evidence type="ECO:0000256" key="4">
    <source>
        <dbReference type="PROSITE-ProRule" id="PRU00335"/>
    </source>
</evidence>
<dbReference type="AlphaFoldDB" id="A0A8J3MZI0"/>
<organism evidence="6 7">
    <name type="scientific">Reticulibacter mediterranei</name>
    <dbReference type="NCBI Taxonomy" id="2778369"/>
    <lineage>
        <taxon>Bacteria</taxon>
        <taxon>Bacillati</taxon>
        <taxon>Chloroflexota</taxon>
        <taxon>Ktedonobacteria</taxon>
        <taxon>Ktedonobacterales</taxon>
        <taxon>Reticulibacteraceae</taxon>
        <taxon>Reticulibacter</taxon>
    </lineage>
</organism>
<dbReference type="PANTHER" id="PTHR47506:SF1">
    <property type="entry name" value="HTH-TYPE TRANSCRIPTIONAL REGULATOR YJDC"/>
    <property type="match status" value="1"/>
</dbReference>
<name>A0A8J3MZI0_9CHLR</name>
<protein>
    <submittedName>
        <fullName evidence="6">TetR family transcriptional regulator</fullName>
    </submittedName>
</protein>
<dbReference type="Gene3D" id="1.10.357.10">
    <property type="entry name" value="Tetracycline Repressor, domain 2"/>
    <property type="match status" value="1"/>
</dbReference>
<proteinExistence type="predicted"/>
<dbReference type="SUPFAM" id="SSF46689">
    <property type="entry name" value="Homeodomain-like"/>
    <property type="match status" value="1"/>
</dbReference>
<evidence type="ECO:0000256" key="3">
    <source>
        <dbReference type="ARBA" id="ARBA00023163"/>
    </source>
</evidence>
<feature type="domain" description="HTH tetR-type" evidence="5">
    <location>
        <begin position="6"/>
        <end position="66"/>
    </location>
</feature>
<evidence type="ECO:0000256" key="1">
    <source>
        <dbReference type="ARBA" id="ARBA00023015"/>
    </source>
</evidence>
<keyword evidence="1" id="KW-0805">Transcription regulation</keyword>
<evidence type="ECO:0000313" key="7">
    <source>
        <dbReference type="Proteomes" id="UP000597444"/>
    </source>
</evidence>
<accession>A0A8J3MZI0</accession>
<dbReference type="InterPro" id="IPR001647">
    <property type="entry name" value="HTH_TetR"/>
</dbReference>
<keyword evidence="2 4" id="KW-0238">DNA-binding</keyword>
<dbReference type="InterPro" id="IPR009057">
    <property type="entry name" value="Homeodomain-like_sf"/>
</dbReference>
<dbReference type="SUPFAM" id="SSF48498">
    <property type="entry name" value="Tetracyclin repressor-like, C-terminal domain"/>
    <property type="match status" value="1"/>
</dbReference>
<dbReference type="InterPro" id="IPR036271">
    <property type="entry name" value="Tet_transcr_reg_TetR-rel_C_sf"/>
</dbReference>
<reference evidence="6" key="1">
    <citation type="submission" date="2020-10" db="EMBL/GenBank/DDBJ databases">
        <title>Taxonomic study of unclassified bacteria belonging to the class Ktedonobacteria.</title>
        <authorList>
            <person name="Yabe S."/>
            <person name="Wang C.M."/>
            <person name="Zheng Y."/>
            <person name="Sakai Y."/>
            <person name="Cavaletti L."/>
            <person name="Monciardini P."/>
            <person name="Donadio S."/>
        </authorList>
    </citation>
    <scope>NUCLEOTIDE SEQUENCE</scope>
    <source>
        <strain evidence="6">ID150040</strain>
    </source>
</reference>
<comment type="caution">
    <text evidence="6">The sequence shown here is derived from an EMBL/GenBank/DDBJ whole genome shotgun (WGS) entry which is preliminary data.</text>
</comment>
<feature type="DNA-binding region" description="H-T-H motif" evidence="4">
    <location>
        <begin position="29"/>
        <end position="48"/>
    </location>
</feature>
<evidence type="ECO:0000313" key="6">
    <source>
        <dbReference type="EMBL" id="GHO90235.1"/>
    </source>
</evidence>
<gene>
    <name evidence="6" type="ORF">KSF_002830</name>
</gene>
<dbReference type="GO" id="GO:0003677">
    <property type="term" value="F:DNA binding"/>
    <property type="evidence" value="ECO:0007669"/>
    <property type="project" value="UniProtKB-UniRule"/>
</dbReference>
<dbReference type="Proteomes" id="UP000597444">
    <property type="component" value="Unassembled WGS sequence"/>
</dbReference>
<dbReference type="PANTHER" id="PTHR47506">
    <property type="entry name" value="TRANSCRIPTIONAL REGULATORY PROTEIN"/>
    <property type="match status" value="1"/>
</dbReference>
<dbReference type="EMBL" id="BNJK01000001">
    <property type="protein sequence ID" value="GHO90235.1"/>
    <property type="molecule type" value="Genomic_DNA"/>
</dbReference>
<dbReference type="Pfam" id="PF00440">
    <property type="entry name" value="TetR_N"/>
    <property type="match status" value="1"/>
</dbReference>
<sequence length="193" mass="21717">MPRNKEFDPQAALDRAMMVFWEKGFTETSYEDLVQATGVNRYGLYSTFGDKQEFFLKTIDHYANTTITVMLGPMERSDASTPAISQYFAMLLNRLGTPQEHLGCLIGNSAVEIAAPTEALVTRMNHHFERMRAAFRNALRGAQERGKISVDLDVEMYADYLVGVAMGYVVCVRGGMKAEQVKRFIEVALIQLN</sequence>
<keyword evidence="7" id="KW-1185">Reference proteome</keyword>
<evidence type="ECO:0000259" key="5">
    <source>
        <dbReference type="PROSITE" id="PS50977"/>
    </source>
</evidence>
<dbReference type="PROSITE" id="PS50977">
    <property type="entry name" value="HTH_TETR_2"/>
    <property type="match status" value="1"/>
</dbReference>
<evidence type="ECO:0000256" key="2">
    <source>
        <dbReference type="ARBA" id="ARBA00023125"/>
    </source>
</evidence>
<dbReference type="Pfam" id="PF16925">
    <property type="entry name" value="TetR_C_13"/>
    <property type="match status" value="1"/>
</dbReference>
<dbReference type="RefSeq" id="WP_220201214.1">
    <property type="nucleotide sequence ID" value="NZ_BNJK01000001.1"/>
</dbReference>
<keyword evidence="3" id="KW-0804">Transcription</keyword>
<dbReference type="InterPro" id="IPR011075">
    <property type="entry name" value="TetR_C"/>
</dbReference>